<protein>
    <submittedName>
        <fullName evidence="1">ORF40n</fullName>
    </submittedName>
</protein>
<keyword evidence="1" id="KW-0150">Chloroplast</keyword>
<sequence>MSIESHFWYYSGRIPLISSQILNNENDFPIIEILILQSVL</sequence>
<reference evidence="1" key="1">
    <citation type="submission" date="2007-04" db="EMBL/GenBank/DDBJ databases">
        <authorList>
            <person name="Noh E.W."/>
            <person name="Lee J.S."/>
            <person name="Choi Y.I."/>
            <person name="Han M.S."/>
            <person name="Yi Y.S."/>
            <person name="Han S.U."/>
        </authorList>
    </citation>
    <scope>NUCLEOTIDE SEQUENCE</scope>
</reference>
<geneLocation type="chloroplast" evidence="1"/>
<name>A4QM80_PINKO</name>
<dbReference type="EMBL" id="AY228468">
    <property type="protein sequence ID" value="ABP35418.1"/>
    <property type="molecule type" value="Genomic_DNA"/>
</dbReference>
<dbReference type="AlphaFoldDB" id="A4QM80"/>
<evidence type="ECO:0000313" key="1">
    <source>
        <dbReference type="EMBL" id="ABP35418.1"/>
    </source>
</evidence>
<accession>A4QM80</accession>
<organism evidence="1">
    <name type="scientific">Pinus koraiensis</name>
    <name type="common">Korean pine</name>
    <dbReference type="NCBI Taxonomy" id="88728"/>
    <lineage>
        <taxon>Eukaryota</taxon>
        <taxon>Viridiplantae</taxon>
        <taxon>Streptophyta</taxon>
        <taxon>Embryophyta</taxon>
        <taxon>Tracheophyta</taxon>
        <taxon>Spermatophyta</taxon>
        <taxon>Pinopsida</taxon>
        <taxon>Pinidae</taxon>
        <taxon>Conifers I</taxon>
        <taxon>Pinales</taxon>
        <taxon>Pinaceae</taxon>
        <taxon>Pinus</taxon>
        <taxon>Pinus subgen. Strobus</taxon>
    </lineage>
</organism>
<proteinExistence type="predicted"/>
<dbReference type="GeneID" id="5048625"/>
<dbReference type="RefSeq" id="YP_001152171.1">
    <property type="nucleotide sequence ID" value="NC_004677.2"/>
</dbReference>
<keyword evidence="1" id="KW-0934">Plastid</keyword>